<feature type="compositionally biased region" description="Low complexity" evidence="12">
    <location>
        <begin position="497"/>
        <end position="514"/>
    </location>
</feature>
<dbReference type="SMART" id="SM00382">
    <property type="entry name" value="AAA"/>
    <property type="match status" value="2"/>
</dbReference>
<dbReference type="InterPro" id="IPR003593">
    <property type="entry name" value="AAA+_ATPase"/>
</dbReference>
<dbReference type="GO" id="GO:0006281">
    <property type="term" value="P:DNA repair"/>
    <property type="evidence" value="ECO:0007669"/>
    <property type="project" value="UniProtKB-KW"/>
</dbReference>
<dbReference type="InterPro" id="IPR017871">
    <property type="entry name" value="ABC_transporter-like_CS"/>
</dbReference>
<dbReference type="Pfam" id="PF00005">
    <property type="entry name" value="ABC_tran"/>
    <property type="match status" value="2"/>
</dbReference>
<comment type="caution">
    <text evidence="14">The sequence shown here is derived from an EMBL/GenBank/DDBJ whole genome shotgun (WGS) entry which is preliminary data.</text>
</comment>
<evidence type="ECO:0000313" key="14">
    <source>
        <dbReference type="EMBL" id="HIV09128.1"/>
    </source>
</evidence>
<feature type="binding site" evidence="11">
    <location>
        <begin position="36"/>
        <end position="43"/>
    </location>
    <ligand>
        <name>ATP</name>
        <dbReference type="ChEBI" id="CHEBI:30616"/>
        <label>1</label>
    </ligand>
</feature>
<dbReference type="Proteomes" id="UP000886845">
    <property type="component" value="Unassembled WGS sequence"/>
</dbReference>
<evidence type="ECO:0000256" key="5">
    <source>
        <dbReference type="ARBA" id="ARBA00022801"/>
    </source>
</evidence>
<keyword evidence="3 11" id="KW-0547">Nucleotide-binding</keyword>
<evidence type="ECO:0000256" key="10">
    <source>
        <dbReference type="ARBA" id="ARBA00061478"/>
    </source>
</evidence>
<dbReference type="PANTHER" id="PTHR42855">
    <property type="entry name" value="ABC TRANSPORTER ATP-BINDING SUBUNIT"/>
    <property type="match status" value="1"/>
</dbReference>
<evidence type="ECO:0000313" key="15">
    <source>
        <dbReference type="Proteomes" id="UP000886845"/>
    </source>
</evidence>
<dbReference type="PROSITE" id="PS00211">
    <property type="entry name" value="ABC_TRANSPORTER_1"/>
    <property type="match status" value="1"/>
</dbReference>
<dbReference type="Pfam" id="PF16326">
    <property type="entry name" value="ABC_tran_CTD"/>
    <property type="match status" value="1"/>
</dbReference>
<proteinExistence type="inferred from homology"/>
<dbReference type="GO" id="GO:0005737">
    <property type="term" value="C:cytoplasm"/>
    <property type="evidence" value="ECO:0007669"/>
    <property type="project" value="UniProtKB-SubCell"/>
</dbReference>
<accession>A0A9D1NMI0</accession>
<dbReference type="GO" id="GO:0043022">
    <property type="term" value="F:ribosome binding"/>
    <property type="evidence" value="ECO:0007669"/>
    <property type="project" value="UniProtKB-UniRule"/>
</dbReference>
<dbReference type="InterPro" id="IPR027417">
    <property type="entry name" value="P-loop_NTPase"/>
</dbReference>
<feature type="binding site" evidence="11">
    <location>
        <begin position="314"/>
        <end position="321"/>
    </location>
    <ligand>
        <name>ATP</name>
        <dbReference type="ChEBI" id="CHEBI:30616"/>
        <label>2</label>
    </ligand>
</feature>
<keyword evidence="4 11" id="KW-0227">DNA damage</keyword>
<dbReference type="HAMAP" id="MF_00848">
    <property type="entry name" value="Uup"/>
    <property type="match status" value="1"/>
</dbReference>
<evidence type="ECO:0000256" key="9">
    <source>
        <dbReference type="ARBA" id="ARBA00049360"/>
    </source>
</evidence>
<sequence>MALITLHDVTVGFGNAPVLENISLSIEPGARACVTGRNGEGKSTLLKVIAGLLEPDSGEVLKAPSTRVAYLPQDVPEDRPGTVRDILLDALHDPARAHVADALCTRLSLPPEADFNALSGGLRRRVLLGCALAREPHLLLLDEPTNHLDIPSIKWLEGFLATAPFACLFITHDRAFLRAVAKTVFDLDRGILSGWDCDYPTFLRRKADLLADEAVYWERKAKKLTEEEAWLRRGVKARTCRNEGRVAALMKLRREFAERRTQGGNATLTLAAEGRAGDLVYRCEGVTFGYDPDRPILRDVSLRILRGERVGIIGANGSGKSTLLNLILGRLTPQAGEQRLGSNVKPAFFDQLRAALDPEATVAENVAEGKEFVTVGGVRKHLYGYLGDFLFTPQRARTPVKALSGGERARLLLARLFLNPGNLLVMDEPTNDLDVETLELLEEQLANYQGTLLLVSHDRDFIDHVATSVLVVEEGRVTAYPGGYSDWQAAKARQEAARQAAAPKPAPEAASKPAAPKRDNAATRLSYKERRLLDTLPGEIEALEAKVADLNARLAEPGADYAALSADLAQTQSALDAAVEQYLTLEEKAESLK</sequence>
<keyword evidence="8 11" id="KW-0234">DNA repair</keyword>
<dbReference type="Gene3D" id="1.10.287.380">
    <property type="entry name" value="Valyl-tRNA synthetase, C-terminal domain"/>
    <property type="match status" value="1"/>
</dbReference>
<evidence type="ECO:0000256" key="4">
    <source>
        <dbReference type="ARBA" id="ARBA00022763"/>
    </source>
</evidence>
<feature type="domain" description="ABC transporter" evidence="13">
    <location>
        <begin position="4"/>
        <end position="214"/>
    </location>
</feature>
<keyword evidence="5 11" id="KW-0378">Hydrolase</keyword>
<dbReference type="InterPro" id="IPR003439">
    <property type="entry name" value="ABC_transporter-like_ATP-bd"/>
</dbReference>
<comment type="similarity">
    <text evidence="10 11">Belongs to the ABC transporter superfamily. ABCF family. Uup subfamily.</text>
</comment>
<organism evidence="14 15">
    <name type="scientific">Candidatus Spyradenecus faecavium</name>
    <dbReference type="NCBI Taxonomy" id="2840947"/>
    <lineage>
        <taxon>Bacteria</taxon>
        <taxon>Pseudomonadati</taxon>
        <taxon>Lentisphaerota</taxon>
        <taxon>Lentisphaeria</taxon>
        <taxon>Lentisphaerales</taxon>
        <taxon>Lentisphaeraceae</taxon>
        <taxon>Lentisphaeraceae incertae sedis</taxon>
        <taxon>Candidatus Spyradenecus</taxon>
    </lineage>
</organism>
<reference evidence="14" key="2">
    <citation type="journal article" date="2021" name="PeerJ">
        <title>Extensive microbial diversity within the chicken gut microbiome revealed by metagenomics and culture.</title>
        <authorList>
            <person name="Gilroy R."/>
            <person name="Ravi A."/>
            <person name="Getino M."/>
            <person name="Pursley I."/>
            <person name="Horton D.L."/>
            <person name="Alikhan N.F."/>
            <person name="Baker D."/>
            <person name="Gharbi K."/>
            <person name="Hall N."/>
            <person name="Watson M."/>
            <person name="Adriaenssens E.M."/>
            <person name="Foster-Nyarko E."/>
            <person name="Jarju S."/>
            <person name="Secka A."/>
            <person name="Antonio M."/>
            <person name="Oren A."/>
            <person name="Chaudhuri R.R."/>
            <person name="La Ragione R."/>
            <person name="Hildebrand F."/>
            <person name="Pallen M.J."/>
        </authorList>
    </citation>
    <scope>NUCLEOTIDE SEQUENCE</scope>
    <source>
        <strain evidence="14">35461</strain>
    </source>
</reference>
<dbReference type="InterPro" id="IPR032524">
    <property type="entry name" value="ABC_tran_C"/>
</dbReference>
<dbReference type="EMBL" id="DVOR01000103">
    <property type="protein sequence ID" value="HIV09128.1"/>
    <property type="molecule type" value="Genomic_DNA"/>
</dbReference>
<feature type="region of interest" description="Disordered" evidence="12">
    <location>
        <begin position="496"/>
        <end position="522"/>
    </location>
</feature>
<protein>
    <recommendedName>
        <fullName evidence="11">ATP-binding protein Uup</fullName>
        <ecNumber evidence="11">3.6.1.-</ecNumber>
    </recommendedName>
</protein>
<comment type="function">
    <text evidence="11">Probably plays a role in ribosome assembly or function. May be involved in resolution of branched DNA intermediates that result from template switching in postreplication gaps. Binds DNA and has ATPase activity.</text>
</comment>
<dbReference type="FunFam" id="3.40.50.300:FF:000309">
    <property type="entry name" value="ABC transporter ATP-binding protein"/>
    <property type="match status" value="1"/>
</dbReference>
<dbReference type="InterPro" id="IPR043686">
    <property type="entry name" value="Uup"/>
</dbReference>
<evidence type="ECO:0000256" key="7">
    <source>
        <dbReference type="ARBA" id="ARBA00023125"/>
    </source>
</evidence>
<keyword evidence="7 11" id="KW-0238">DNA-binding</keyword>
<dbReference type="CDD" id="cd03221">
    <property type="entry name" value="ABCF_EF-3"/>
    <property type="match status" value="2"/>
</dbReference>
<dbReference type="AlphaFoldDB" id="A0A9D1NMI0"/>
<dbReference type="PANTHER" id="PTHR42855:SF1">
    <property type="entry name" value="ABC TRANSPORTER DOMAIN-CONTAINING PROTEIN"/>
    <property type="match status" value="1"/>
</dbReference>
<dbReference type="EC" id="3.6.1.-" evidence="11"/>
<dbReference type="GO" id="GO:0003677">
    <property type="term" value="F:DNA binding"/>
    <property type="evidence" value="ECO:0007669"/>
    <property type="project" value="UniProtKB-UniRule"/>
</dbReference>
<evidence type="ECO:0000256" key="1">
    <source>
        <dbReference type="ARBA" id="ARBA00022490"/>
    </source>
</evidence>
<comment type="subcellular location">
    <subcellularLocation>
        <location evidence="11">Cytoplasm</location>
    </subcellularLocation>
    <text evidence="11">Associates with ribosomes.</text>
</comment>
<dbReference type="SUPFAM" id="SSF52540">
    <property type="entry name" value="P-loop containing nucleoside triphosphate hydrolases"/>
    <property type="match status" value="2"/>
</dbReference>
<dbReference type="Gene3D" id="3.40.50.300">
    <property type="entry name" value="P-loop containing nucleotide triphosphate hydrolases"/>
    <property type="match status" value="2"/>
</dbReference>
<feature type="coiled-coil region" evidence="11">
    <location>
        <begin position="533"/>
        <end position="588"/>
    </location>
</feature>
<keyword evidence="6 11" id="KW-0067">ATP-binding</keyword>
<comment type="catalytic activity">
    <reaction evidence="9 11">
        <text>ATP + H2O = ADP + phosphate + H(+)</text>
        <dbReference type="Rhea" id="RHEA:13065"/>
        <dbReference type="ChEBI" id="CHEBI:15377"/>
        <dbReference type="ChEBI" id="CHEBI:15378"/>
        <dbReference type="ChEBI" id="CHEBI:30616"/>
        <dbReference type="ChEBI" id="CHEBI:43474"/>
        <dbReference type="ChEBI" id="CHEBI:456216"/>
    </reaction>
</comment>
<evidence type="ECO:0000259" key="13">
    <source>
        <dbReference type="PROSITE" id="PS50893"/>
    </source>
</evidence>
<dbReference type="InterPro" id="IPR051309">
    <property type="entry name" value="ABCF_ATPase"/>
</dbReference>
<evidence type="ECO:0000256" key="6">
    <source>
        <dbReference type="ARBA" id="ARBA00022840"/>
    </source>
</evidence>
<feature type="domain" description="ABC transporter" evidence="13">
    <location>
        <begin position="281"/>
        <end position="499"/>
    </location>
</feature>
<keyword evidence="1 11" id="KW-0963">Cytoplasm</keyword>
<keyword evidence="11" id="KW-0175">Coiled coil</keyword>
<keyword evidence="2 11" id="KW-0677">Repeat</keyword>
<gene>
    <name evidence="11" type="primary">uup</name>
    <name evidence="14" type="ORF">IAC79_03325</name>
</gene>
<reference evidence="14" key="1">
    <citation type="submission" date="2020-10" db="EMBL/GenBank/DDBJ databases">
        <authorList>
            <person name="Gilroy R."/>
        </authorList>
    </citation>
    <scope>NUCLEOTIDE SEQUENCE</scope>
    <source>
        <strain evidence="14">35461</strain>
    </source>
</reference>
<evidence type="ECO:0000256" key="12">
    <source>
        <dbReference type="SAM" id="MobiDB-lite"/>
    </source>
</evidence>
<name>A0A9D1NMI0_9BACT</name>
<evidence type="ECO:0000256" key="3">
    <source>
        <dbReference type="ARBA" id="ARBA00022741"/>
    </source>
</evidence>
<evidence type="ECO:0000256" key="11">
    <source>
        <dbReference type="HAMAP-Rule" id="MF_00848"/>
    </source>
</evidence>
<dbReference type="GO" id="GO:0016887">
    <property type="term" value="F:ATP hydrolysis activity"/>
    <property type="evidence" value="ECO:0007669"/>
    <property type="project" value="UniProtKB-UniRule"/>
</dbReference>
<dbReference type="GO" id="GO:0005524">
    <property type="term" value="F:ATP binding"/>
    <property type="evidence" value="ECO:0007669"/>
    <property type="project" value="UniProtKB-UniRule"/>
</dbReference>
<evidence type="ECO:0000256" key="2">
    <source>
        <dbReference type="ARBA" id="ARBA00022737"/>
    </source>
</evidence>
<evidence type="ECO:0000256" key="8">
    <source>
        <dbReference type="ARBA" id="ARBA00023204"/>
    </source>
</evidence>
<dbReference type="PROSITE" id="PS50893">
    <property type="entry name" value="ABC_TRANSPORTER_2"/>
    <property type="match status" value="2"/>
</dbReference>
<dbReference type="InterPro" id="IPR037118">
    <property type="entry name" value="Val-tRNA_synth_C_sf"/>
</dbReference>